<keyword evidence="5" id="KW-1015">Disulfide bond</keyword>
<dbReference type="SMART" id="SM00043">
    <property type="entry name" value="CY"/>
    <property type="match status" value="1"/>
</dbReference>
<accession>A0A9J7GWG2</accession>
<dbReference type="PANTHER" id="PTHR10206">
    <property type="entry name" value="CATHELICIDIN"/>
    <property type="match status" value="1"/>
</dbReference>
<reference evidence="8" key="2">
    <citation type="journal article" date="2020" name="Biotechnol. Bioeng.">
        <title>Chromosome-scale scaffolds for the Chinese hamster reference genome assembly to facilitate the study of the CHO epigenome.</title>
        <authorList>
            <person name="Hilliard W."/>
            <person name="MacDonald M."/>
            <person name="Lee K.H."/>
        </authorList>
    </citation>
    <scope>NUCLEOTIDE SEQUENCE [LARGE SCALE GENOMIC DNA]</scope>
    <source>
        <strain evidence="8">17A/GY</strain>
    </source>
</reference>
<feature type="domain" description="Cystatin" evidence="7">
    <location>
        <begin position="11"/>
        <end position="117"/>
    </location>
</feature>
<evidence type="ECO:0000256" key="1">
    <source>
        <dbReference type="ARBA" id="ARBA00004613"/>
    </source>
</evidence>
<comment type="subcellular location">
    <subcellularLocation>
        <location evidence="1">Secreted</location>
    </subcellularLocation>
</comment>
<proteinExistence type="inferred from homology"/>
<dbReference type="RefSeq" id="XP_035299895.1">
    <property type="nucleotide sequence ID" value="XM_035444004.1"/>
</dbReference>
<feature type="signal peptide" evidence="6">
    <location>
        <begin position="1"/>
        <end position="21"/>
    </location>
</feature>
<evidence type="ECO:0000256" key="5">
    <source>
        <dbReference type="ARBA" id="ARBA00023157"/>
    </source>
</evidence>
<dbReference type="FunFam" id="3.10.450.10:FF:000003">
    <property type="entry name" value="Cathelicidin antimicrobial peptide"/>
    <property type="match status" value="1"/>
</dbReference>
<dbReference type="InterPro" id="IPR001894">
    <property type="entry name" value="Cathelicidin-like"/>
</dbReference>
<dbReference type="InterPro" id="IPR000010">
    <property type="entry name" value="Cystatin_dom"/>
</dbReference>
<evidence type="ECO:0000256" key="2">
    <source>
        <dbReference type="ARBA" id="ARBA00005320"/>
    </source>
</evidence>
<dbReference type="InterPro" id="IPR046350">
    <property type="entry name" value="Cystatin_sf"/>
</dbReference>
<evidence type="ECO:0000256" key="3">
    <source>
        <dbReference type="ARBA" id="ARBA00022525"/>
    </source>
</evidence>
<comment type="similarity">
    <text evidence="2">Belongs to the cathelicidin family.</text>
</comment>
<dbReference type="GO" id="GO:0006952">
    <property type="term" value="P:defense response"/>
    <property type="evidence" value="ECO:0007669"/>
    <property type="project" value="InterPro"/>
</dbReference>
<dbReference type="Gene3D" id="3.10.450.10">
    <property type="match status" value="1"/>
</dbReference>
<keyword evidence="3" id="KW-0964">Secreted</keyword>
<dbReference type="GO" id="GO:0004869">
    <property type="term" value="F:cysteine-type endopeptidase inhibitor activity"/>
    <property type="evidence" value="ECO:0007669"/>
    <property type="project" value="InterPro"/>
</dbReference>
<organism evidence="8 9">
    <name type="scientific">Cricetulus griseus</name>
    <name type="common">Chinese hamster</name>
    <name type="synonym">Cricetulus barabensis griseus</name>
    <dbReference type="NCBI Taxonomy" id="10029"/>
    <lineage>
        <taxon>Eukaryota</taxon>
        <taxon>Metazoa</taxon>
        <taxon>Chordata</taxon>
        <taxon>Craniata</taxon>
        <taxon>Vertebrata</taxon>
        <taxon>Euteleostomi</taxon>
        <taxon>Mammalia</taxon>
        <taxon>Eutheria</taxon>
        <taxon>Euarchontoglires</taxon>
        <taxon>Glires</taxon>
        <taxon>Rodentia</taxon>
        <taxon>Myomorpha</taxon>
        <taxon>Muroidea</taxon>
        <taxon>Cricetidae</taxon>
        <taxon>Cricetinae</taxon>
        <taxon>Cricetulus</taxon>
    </lineage>
</organism>
<evidence type="ECO:0000259" key="7">
    <source>
        <dbReference type="SMART" id="SM00043"/>
    </source>
</evidence>
<dbReference type="GeneID" id="100765346"/>
<dbReference type="CDD" id="cd00042">
    <property type="entry name" value="CY"/>
    <property type="match status" value="1"/>
</dbReference>
<evidence type="ECO:0000256" key="6">
    <source>
        <dbReference type="SAM" id="SignalP"/>
    </source>
</evidence>
<dbReference type="Pfam" id="PF00666">
    <property type="entry name" value="Cathelicidins"/>
    <property type="match status" value="1"/>
</dbReference>
<name>A0A9J7GWG2_CRIGR</name>
<dbReference type="Proteomes" id="UP001108280">
    <property type="component" value="Chromosome 4"/>
</dbReference>
<keyword evidence="4 6" id="KW-0732">Signal</keyword>
<reference evidence="8" key="1">
    <citation type="journal article" date="2018" name="Biotechnol. Bioeng.">
        <title>A reference genome of the Chinese hamster based on a hybrid assembly strategy.</title>
        <authorList>
            <person name="Rupp O."/>
            <person name="MacDonald M.L."/>
            <person name="Li S."/>
            <person name="Dhiman H."/>
            <person name="Polson S."/>
            <person name="Griep S."/>
            <person name="Heffner K."/>
            <person name="Hernandez I."/>
            <person name="Brinkrolf K."/>
            <person name="Jadhav V."/>
            <person name="Samoudi M."/>
            <person name="Hao H."/>
            <person name="Kingham B."/>
            <person name="Goesmann A."/>
            <person name="Betenbaugh M.J."/>
            <person name="Lewis N.E."/>
            <person name="Borth N."/>
            <person name="Lee K.H."/>
        </authorList>
    </citation>
    <scope>NUCLEOTIDE SEQUENCE [LARGE SCALE GENOMIC DNA]</scope>
    <source>
        <strain evidence="8">17A/GY</strain>
    </source>
</reference>
<keyword evidence="8" id="KW-1185">Reference proteome</keyword>
<evidence type="ECO:0000313" key="8">
    <source>
        <dbReference type="Proteomes" id="UP001108280"/>
    </source>
</evidence>
<reference evidence="9" key="3">
    <citation type="submission" date="2025-08" db="UniProtKB">
        <authorList>
            <consortium name="RefSeq"/>
        </authorList>
    </citation>
    <scope>IDENTIFICATION</scope>
    <source>
        <strain evidence="9">17A/GY</strain>
        <tissue evidence="9">Liver</tissue>
    </source>
</reference>
<protein>
    <submittedName>
        <fullName evidence="9">Neutrophilic granule protein</fullName>
    </submittedName>
</protein>
<gene>
    <name evidence="9" type="primary">LOC100765346</name>
</gene>
<dbReference type="SUPFAM" id="SSF54403">
    <property type="entry name" value="Cystatin/monellin"/>
    <property type="match status" value="1"/>
</dbReference>
<dbReference type="GO" id="GO:0005615">
    <property type="term" value="C:extracellular space"/>
    <property type="evidence" value="ECO:0007669"/>
    <property type="project" value="TreeGrafter"/>
</dbReference>
<feature type="chain" id="PRO_5039954067" evidence="6">
    <location>
        <begin position="22"/>
        <end position="165"/>
    </location>
</feature>
<dbReference type="OrthoDB" id="9835709at2759"/>
<sequence>MARLWKALVLVVALAVIPCEAHRPPRYEDIVDRAIEAYNNGRPGKPLFRLVDATQPSGQFSTSRISLEFRIKETECISTPERTQPRNCNFLEDGEERDCTGQFLRRGRSTYLTLSCDTDCSRQDSPDYTVEDVSEKDQLKDLPPEIRNIYENAKFDIINNILHNF</sequence>
<dbReference type="AlphaFoldDB" id="A0A9J7GWG2"/>
<evidence type="ECO:0000313" key="9">
    <source>
        <dbReference type="RefSeq" id="XP_035299895.1"/>
    </source>
</evidence>
<evidence type="ECO:0000256" key="4">
    <source>
        <dbReference type="ARBA" id="ARBA00022729"/>
    </source>
</evidence>
<dbReference type="KEGG" id="cge:100765346"/>
<dbReference type="PANTHER" id="PTHR10206:SF4">
    <property type="entry name" value="NEUTROPHILIC GRANULE PROTEIN"/>
    <property type="match status" value="1"/>
</dbReference>